<organism evidence="2 3">
    <name type="scientific">Acidiphilium acidophilum</name>
    <name type="common">Thiobacillus acidophilus</name>
    <dbReference type="NCBI Taxonomy" id="76588"/>
    <lineage>
        <taxon>Bacteria</taxon>
        <taxon>Pseudomonadati</taxon>
        <taxon>Pseudomonadota</taxon>
        <taxon>Alphaproteobacteria</taxon>
        <taxon>Acetobacterales</taxon>
        <taxon>Acidocellaceae</taxon>
        <taxon>Acidiphilium</taxon>
    </lineage>
</organism>
<protein>
    <submittedName>
        <fullName evidence="2">Uncharacterized protein</fullName>
    </submittedName>
</protein>
<dbReference type="AlphaFoldDB" id="A0AAW9DU28"/>
<evidence type="ECO:0000256" key="1">
    <source>
        <dbReference type="SAM" id="MobiDB-lite"/>
    </source>
</evidence>
<name>A0AAW9DU28_ACIAO</name>
<reference evidence="2 3" key="1">
    <citation type="submission" date="2023-11" db="EMBL/GenBank/DDBJ databases">
        <title>MicrobeMod: A computational toolkit for identifying prokaryotic methylation and restriction-modification with nanopore sequencing.</title>
        <authorList>
            <person name="Crits-Christoph A."/>
            <person name="Kang S.C."/>
            <person name="Lee H."/>
            <person name="Ostrov N."/>
        </authorList>
    </citation>
    <scope>NUCLEOTIDE SEQUENCE [LARGE SCALE GENOMIC DNA]</scope>
    <source>
        <strain evidence="2 3">DSMZ 700</strain>
    </source>
</reference>
<dbReference type="Proteomes" id="UP001279553">
    <property type="component" value="Unassembled WGS sequence"/>
</dbReference>
<dbReference type="InterPro" id="IPR009636">
    <property type="entry name" value="SCAF"/>
</dbReference>
<keyword evidence="3" id="KW-1185">Reference proteome</keyword>
<dbReference type="RefSeq" id="WP_319615563.1">
    <property type="nucleotide sequence ID" value="NZ_JAWXYB010000018.1"/>
</dbReference>
<comment type="caution">
    <text evidence="2">The sequence shown here is derived from an EMBL/GenBank/DDBJ whole genome shotgun (WGS) entry which is preliminary data.</text>
</comment>
<accession>A0AAW9DU28</accession>
<evidence type="ECO:0000313" key="3">
    <source>
        <dbReference type="Proteomes" id="UP001279553"/>
    </source>
</evidence>
<feature type="region of interest" description="Disordered" evidence="1">
    <location>
        <begin position="92"/>
        <end position="116"/>
    </location>
</feature>
<sequence>MTNEIEREDAAPEDWQTRAEAAEQALGQMQREHGEKLKRAELKIEAVRAGMVDLDGLKLVDLDRVALAEDGSVPDAAAVMAKLKRDKPWLFGGGSSSSTAAVPRAEPARARHARDLSEADWRAARAEMLRRSGG</sequence>
<gene>
    <name evidence="2" type="ORF">SIL87_18320</name>
</gene>
<dbReference type="EMBL" id="JAWXYB010000018">
    <property type="protein sequence ID" value="MDX5932711.1"/>
    <property type="molecule type" value="Genomic_DNA"/>
</dbReference>
<feature type="compositionally biased region" description="Basic and acidic residues" evidence="1">
    <location>
        <begin position="106"/>
        <end position="116"/>
    </location>
</feature>
<proteinExistence type="predicted"/>
<evidence type="ECO:0000313" key="2">
    <source>
        <dbReference type="EMBL" id="MDX5932711.1"/>
    </source>
</evidence>
<dbReference type="Pfam" id="PF06810">
    <property type="entry name" value="Phage_scaffold"/>
    <property type="match status" value="1"/>
</dbReference>